<name>A0A4Z2J961_9TELE</name>
<dbReference type="AlphaFoldDB" id="A0A4Z2J961"/>
<dbReference type="Proteomes" id="UP000314294">
    <property type="component" value="Unassembled WGS sequence"/>
</dbReference>
<evidence type="ECO:0000313" key="2">
    <source>
        <dbReference type="Proteomes" id="UP000314294"/>
    </source>
</evidence>
<accession>A0A4Z2J961</accession>
<keyword evidence="2" id="KW-1185">Reference proteome</keyword>
<gene>
    <name evidence="1" type="ORF">EYF80_002939</name>
</gene>
<dbReference type="EMBL" id="SRLO01000013">
    <property type="protein sequence ID" value="TNN86756.1"/>
    <property type="molecule type" value="Genomic_DNA"/>
</dbReference>
<sequence length="239" mass="25807">MVPVFSIAADAAVSREARGGPGVGQPGEALVTRFQQPWTAYNQALKPMRTIQQAPPKPAMKAGCFTTSEMLLLPSDPVITSLSSAPGGPRHNESTSTMLHASISLESTTTHRGTLDLKAAMLQQGKSWILSKQIAAILSPEGGGFRMPAWSLTLQTGRLPDRHHHILKPTSGGGNGTLGKADLRAEDRLPMLLMNRWGLSHTFKRHKSPSSRQEVVQVFVSVAISFSHFQPQLPSPVLH</sequence>
<reference evidence="1 2" key="1">
    <citation type="submission" date="2019-03" db="EMBL/GenBank/DDBJ databases">
        <title>First draft genome of Liparis tanakae, snailfish: a comprehensive survey of snailfish specific genes.</title>
        <authorList>
            <person name="Kim W."/>
            <person name="Song I."/>
            <person name="Jeong J.-H."/>
            <person name="Kim D."/>
            <person name="Kim S."/>
            <person name="Ryu S."/>
            <person name="Song J.Y."/>
            <person name="Lee S.K."/>
        </authorList>
    </citation>
    <scope>NUCLEOTIDE SEQUENCE [LARGE SCALE GENOMIC DNA]</scope>
    <source>
        <tissue evidence="1">Muscle</tissue>
    </source>
</reference>
<comment type="caution">
    <text evidence="1">The sequence shown here is derived from an EMBL/GenBank/DDBJ whole genome shotgun (WGS) entry which is preliminary data.</text>
</comment>
<organism evidence="1 2">
    <name type="scientific">Liparis tanakae</name>
    <name type="common">Tanaka's snailfish</name>
    <dbReference type="NCBI Taxonomy" id="230148"/>
    <lineage>
        <taxon>Eukaryota</taxon>
        <taxon>Metazoa</taxon>
        <taxon>Chordata</taxon>
        <taxon>Craniata</taxon>
        <taxon>Vertebrata</taxon>
        <taxon>Euteleostomi</taxon>
        <taxon>Actinopterygii</taxon>
        <taxon>Neopterygii</taxon>
        <taxon>Teleostei</taxon>
        <taxon>Neoteleostei</taxon>
        <taxon>Acanthomorphata</taxon>
        <taxon>Eupercaria</taxon>
        <taxon>Perciformes</taxon>
        <taxon>Cottioidei</taxon>
        <taxon>Cottales</taxon>
        <taxon>Liparidae</taxon>
        <taxon>Liparis</taxon>
    </lineage>
</organism>
<protein>
    <submittedName>
        <fullName evidence="1">Uncharacterized protein</fullName>
    </submittedName>
</protein>
<proteinExistence type="predicted"/>
<evidence type="ECO:0000313" key="1">
    <source>
        <dbReference type="EMBL" id="TNN86756.1"/>
    </source>
</evidence>